<dbReference type="Gene3D" id="3.90.78.10">
    <property type="entry name" value="UDP-N-acetylenolpyruvoylglucosamine reductase, C-terminal domain"/>
    <property type="match status" value="1"/>
</dbReference>
<dbReference type="RefSeq" id="WP_055182973.1">
    <property type="nucleotide sequence ID" value="NZ_CAUDZB010000009.1"/>
</dbReference>
<evidence type="ECO:0000256" key="3">
    <source>
        <dbReference type="ARBA" id="ARBA00004496"/>
    </source>
</evidence>
<dbReference type="UniPathway" id="UPA00219"/>
<evidence type="ECO:0000256" key="2">
    <source>
        <dbReference type="ARBA" id="ARBA00003921"/>
    </source>
</evidence>
<evidence type="ECO:0000256" key="6">
    <source>
        <dbReference type="ARBA" id="ARBA00022618"/>
    </source>
</evidence>
<keyword evidence="9 16" id="KW-0521">NADP</keyword>
<evidence type="ECO:0000256" key="5">
    <source>
        <dbReference type="ARBA" id="ARBA00022490"/>
    </source>
</evidence>
<dbReference type="GO" id="GO:0008762">
    <property type="term" value="F:UDP-N-acetylmuramate dehydrogenase activity"/>
    <property type="evidence" value="ECO:0007669"/>
    <property type="project" value="UniProtKB-UniRule"/>
</dbReference>
<evidence type="ECO:0000256" key="1">
    <source>
        <dbReference type="ARBA" id="ARBA00001974"/>
    </source>
</evidence>
<comment type="subcellular location">
    <subcellularLocation>
        <location evidence="3 16">Cytoplasm</location>
    </subcellularLocation>
</comment>
<feature type="domain" description="FAD-binding PCMH-type" evidence="17">
    <location>
        <begin position="31"/>
        <end position="197"/>
    </location>
</feature>
<dbReference type="InterPro" id="IPR036635">
    <property type="entry name" value="MurB_C_sf"/>
</dbReference>
<accession>A0A173TSM8</accession>
<comment type="cofactor">
    <cofactor evidence="1 16">
        <name>FAD</name>
        <dbReference type="ChEBI" id="CHEBI:57692"/>
    </cofactor>
</comment>
<dbReference type="GO" id="GO:0005829">
    <property type="term" value="C:cytosol"/>
    <property type="evidence" value="ECO:0007669"/>
    <property type="project" value="TreeGrafter"/>
</dbReference>
<dbReference type="InterPro" id="IPR006094">
    <property type="entry name" value="Oxid_FAD_bind_N"/>
</dbReference>
<keyword evidence="13 16" id="KW-0131">Cell cycle</keyword>
<dbReference type="GO" id="GO:0008360">
    <property type="term" value="P:regulation of cell shape"/>
    <property type="evidence" value="ECO:0007669"/>
    <property type="project" value="UniProtKB-KW"/>
</dbReference>
<evidence type="ECO:0000256" key="10">
    <source>
        <dbReference type="ARBA" id="ARBA00022960"/>
    </source>
</evidence>
<dbReference type="NCBIfam" id="TIGR00179">
    <property type="entry name" value="murB"/>
    <property type="match status" value="1"/>
</dbReference>
<feature type="active site" evidence="16">
    <location>
        <position position="176"/>
    </location>
</feature>
<evidence type="ECO:0000256" key="12">
    <source>
        <dbReference type="ARBA" id="ARBA00023002"/>
    </source>
</evidence>
<reference evidence="18 19" key="1">
    <citation type="submission" date="2015-09" db="EMBL/GenBank/DDBJ databases">
        <authorList>
            <consortium name="Pathogen Informatics"/>
        </authorList>
    </citation>
    <scope>NUCLEOTIDE SEQUENCE [LARGE SCALE GENOMIC DNA]</scope>
    <source>
        <strain evidence="18 19">2789STDY5834966</strain>
    </source>
</reference>
<dbReference type="SUPFAM" id="SSF56194">
    <property type="entry name" value="Uridine diphospho-N-Acetylenolpyruvylglucosamine reductase, MurB, C-terminal domain"/>
    <property type="match status" value="1"/>
</dbReference>
<sequence length="309" mass="33645">MNKEFLQNLREQIKAGTVTEQEPMNKHTSFAIGGPADVFVQPATREEIRSAVYCAKEAGIPFFVMGNGSNLLVSDEGFRGMIIQIGKNFQEISVKDTVIEVQAGALLSRTARAAWNAGLTGFEFAAGIPGSVGGAVAMNAGAYGGEVKDVLLDAEVLTQEGEFLTLTGEELDLSYRHSCIFEKSYVVLSARFSFEKGESDKIKARMDELAKARREKQPLEFPSAGSTFKRPEGYFAGKLIQDAGLKGYTVGGAQVSEKHSGFVVNRGGATAEEVAFLIKQVQKKVMKQFNVMMQPEVRFVGFADTEVRE</sequence>
<keyword evidence="12 16" id="KW-0560">Oxidoreductase</keyword>
<evidence type="ECO:0000256" key="8">
    <source>
        <dbReference type="ARBA" id="ARBA00022827"/>
    </source>
</evidence>
<evidence type="ECO:0000313" key="19">
    <source>
        <dbReference type="Proteomes" id="UP000095390"/>
    </source>
</evidence>
<proteinExistence type="inferred from homology"/>
<dbReference type="InterPro" id="IPR036318">
    <property type="entry name" value="FAD-bd_PCMH-like_sf"/>
</dbReference>
<dbReference type="AlphaFoldDB" id="A0A173TSM8"/>
<dbReference type="InterPro" id="IPR016166">
    <property type="entry name" value="FAD-bd_PCMH"/>
</dbReference>
<keyword evidence="8 16" id="KW-0274">FAD</keyword>
<dbReference type="NCBIfam" id="NF010480">
    <property type="entry name" value="PRK13905.1"/>
    <property type="match status" value="1"/>
</dbReference>
<keyword evidence="14 16" id="KW-0961">Cell wall biogenesis/degradation</keyword>
<dbReference type="GO" id="GO:0009252">
    <property type="term" value="P:peptidoglycan biosynthetic process"/>
    <property type="evidence" value="ECO:0007669"/>
    <property type="project" value="UniProtKB-UniRule"/>
</dbReference>
<evidence type="ECO:0000259" key="17">
    <source>
        <dbReference type="PROSITE" id="PS51387"/>
    </source>
</evidence>
<evidence type="ECO:0000256" key="16">
    <source>
        <dbReference type="HAMAP-Rule" id="MF_00037"/>
    </source>
</evidence>
<dbReference type="Pfam" id="PF02873">
    <property type="entry name" value="MurB_C"/>
    <property type="match status" value="1"/>
</dbReference>
<dbReference type="PROSITE" id="PS51387">
    <property type="entry name" value="FAD_PCMH"/>
    <property type="match status" value="1"/>
</dbReference>
<feature type="active site" evidence="16">
    <location>
        <position position="296"/>
    </location>
</feature>
<dbReference type="GO" id="GO:0051301">
    <property type="term" value="P:cell division"/>
    <property type="evidence" value="ECO:0007669"/>
    <property type="project" value="UniProtKB-KW"/>
</dbReference>
<keyword evidence="7 16" id="KW-0285">Flavoprotein</keyword>
<dbReference type="InterPro" id="IPR011601">
    <property type="entry name" value="MurB_C"/>
</dbReference>
<evidence type="ECO:0000256" key="14">
    <source>
        <dbReference type="ARBA" id="ARBA00023316"/>
    </source>
</evidence>
<keyword evidence="6 16" id="KW-0132">Cell division</keyword>
<dbReference type="InterPro" id="IPR016169">
    <property type="entry name" value="FAD-bd_PCMH_sub2"/>
</dbReference>
<organism evidence="18 19">
    <name type="scientific">Anaerobutyricum hallii</name>
    <dbReference type="NCBI Taxonomy" id="39488"/>
    <lineage>
        <taxon>Bacteria</taxon>
        <taxon>Bacillati</taxon>
        <taxon>Bacillota</taxon>
        <taxon>Clostridia</taxon>
        <taxon>Lachnospirales</taxon>
        <taxon>Lachnospiraceae</taxon>
        <taxon>Anaerobutyricum</taxon>
    </lineage>
</organism>
<feature type="active site" description="Proton donor" evidence="16">
    <location>
        <position position="226"/>
    </location>
</feature>
<keyword evidence="11 16" id="KW-0573">Peptidoglycan synthesis</keyword>
<dbReference type="GO" id="GO:0071949">
    <property type="term" value="F:FAD binding"/>
    <property type="evidence" value="ECO:0007669"/>
    <property type="project" value="InterPro"/>
</dbReference>
<dbReference type="Proteomes" id="UP000095390">
    <property type="component" value="Unassembled WGS sequence"/>
</dbReference>
<gene>
    <name evidence="16 18" type="primary">murB</name>
    <name evidence="18" type="ORF">ERS852578_01891</name>
</gene>
<dbReference type="EMBL" id="CYYC01000022">
    <property type="protein sequence ID" value="CUN05289.1"/>
    <property type="molecule type" value="Genomic_DNA"/>
</dbReference>
<dbReference type="GO" id="GO:0071555">
    <property type="term" value="P:cell wall organization"/>
    <property type="evidence" value="ECO:0007669"/>
    <property type="project" value="UniProtKB-KW"/>
</dbReference>
<dbReference type="EC" id="1.3.1.98" evidence="16"/>
<dbReference type="PANTHER" id="PTHR21071:SF4">
    <property type="entry name" value="UDP-N-ACETYLENOLPYRUVOYLGLUCOSAMINE REDUCTASE"/>
    <property type="match status" value="1"/>
</dbReference>
<comment type="catalytic activity">
    <reaction evidence="15 16">
        <text>UDP-N-acetyl-alpha-D-muramate + NADP(+) = UDP-N-acetyl-3-O-(1-carboxyvinyl)-alpha-D-glucosamine + NADPH + H(+)</text>
        <dbReference type="Rhea" id="RHEA:12248"/>
        <dbReference type="ChEBI" id="CHEBI:15378"/>
        <dbReference type="ChEBI" id="CHEBI:57783"/>
        <dbReference type="ChEBI" id="CHEBI:58349"/>
        <dbReference type="ChEBI" id="CHEBI:68483"/>
        <dbReference type="ChEBI" id="CHEBI:70757"/>
        <dbReference type="EC" id="1.3.1.98"/>
    </reaction>
</comment>
<name>A0A173TSM8_9FIRM</name>
<evidence type="ECO:0000256" key="13">
    <source>
        <dbReference type="ARBA" id="ARBA00023306"/>
    </source>
</evidence>
<dbReference type="Gene3D" id="3.30.465.10">
    <property type="match status" value="1"/>
</dbReference>
<dbReference type="Gene3D" id="3.30.43.10">
    <property type="entry name" value="Uridine Diphospho-n-acetylenolpyruvylglucosamine Reductase, domain 2"/>
    <property type="match status" value="1"/>
</dbReference>
<evidence type="ECO:0000256" key="15">
    <source>
        <dbReference type="ARBA" id="ARBA00048914"/>
    </source>
</evidence>
<comment type="function">
    <text evidence="2 16">Cell wall formation.</text>
</comment>
<comment type="similarity">
    <text evidence="16">Belongs to the MurB family.</text>
</comment>
<comment type="pathway">
    <text evidence="4 16">Cell wall biogenesis; peptidoglycan biosynthesis.</text>
</comment>
<evidence type="ECO:0000256" key="4">
    <source>
        <dbReference type="ARBA" id="ARBA00004752"/>
    </source>
</evidence>
<dbReference type="HAMAP" id="MF_00037">
    <property type="entry name" value="MurB"/>
    <property type="match status" value="1"/>
</dbReference>
<keyword evidence="5 16" id="KW-0963">Cytoplasm</keyword>
<keyword evidence="10 16" id="KW-0133">Cell shape</keyword>
<dbReference type="InterPro" id="IPR003170">
    <property type="entry name" value="MurB"/>
</dbReference>
<dbReference type="Pfam" id="PF01565">
    <property type="entry name" value="FAD_binding_4"/>
    <property type="match status" value="1"/>
</dbReference>
<dbReference type="SUPFAM" id="SSF56176">
    <property type="entry name" value="FAD-binding/transporter-associated domain-like"/>
    <property type="match status" value="1"/>
</dbReference>
<evidence type="ECO:0000256" key="9">
    <source>
        <dbReference type="ARBA" id="ARBA00022857"/>
    </source>
</evidence>
<dbReference type="InterPro" id="IPR016167">
    <property type="entry name" value="FAD-bd_PCMH_sub1"/>
</dbReference>
<evidence type="ECO:0000313" key="18">
    <source>
        <dbReference type="EMBL" id="CUN05289.1"/>
    </source>
</evidence>
<protein>
    <recommendedName>
        <fullName evidence="16">UDP-N-acetylenolpyruvoylglucosamine reductase</fullName>
        <ecNumber evidence="16">1.3.1.98</ecNumber>
    </recommendedName>
    <alternativeName>
        <fullName evidence="16">UDP-N-acetylmuramate dehydrogenase</fullName>
    </alternativeName>
</protein>
<dbReference type="PANTHER" id="PTHR21071">
    <property type="entry name" value="UDP-N-ACETYLENOLPYRUVOYLGLUCOSAMINE REDUCTASE"/>
    <property type="match status" value="1"/>
</dbReference>
<dbReference type="OrthoDB" id="9804753at2"/>
<evidence type="ECO:0000256" key="11">
    <source>
        <dbReference type="ARBA" id="ARBA00022984"/>
    </source>
</evidence>
<evidence type="ECO:0000256" key="7">
    <source>
        <dbReference type="ARBA" id="ARBA00022630"/>
    </source>
</evidence>